<dbReference type="AlphaFoldDB" id="A0AAI8VVD5"/>
<dbReference type="GO" id="GO:0016020">
    <property type="term" value="C:membrane"/>
    <property type="evidence" value="ECO:0007669"/>
    <property type="project" value="UniProtKB-SubCell"/>
</dbReference>
<evidence type="ECO:0000313" key="6">
    <source>
        <dbReference type="EMBL" id="CAJ2511354.1"/>
    </source>
</evidence>
<dbReference type="GO" id="GO:0071944">
    <property type="term" value="C:cell periphery"/>
    <property type="evidence" value="ECO:0007669"/>
    <property type="project" value="UniProtKB-ARBA"/>
</dbReference>
<comment type="caution">
    <text evidence="6">The sequence shown here is derived from an EMBL/GenBank/DDBJ whole genome shotgun (WGS) entry which is preliminary data.</text>
</comment>
<gene>
    <name evidence="6" type="ORF">KHLLAP_LOCUS11822</name>
</gene>
<dbReference type="InterPro" id="IPR051694">
    <property type="entry name" value="Immunoregulatory_rcpt-like"/>
</dbReference>
<evidence type="ECO:0000256" key="3">
    <source>
        <dbReference type="ARBA" id="ARBA00022989"/>
    </source>
</evidence>
<dbReference type="PANTHER" id="PTHR15549">
    <property type="entry name" value="PAIRED IMMUNOGLOBULIN-LIKE TYPE 2 RECEPTOR"/>
    <property type="match status" value="1"/>
</dbReference>
<name>A0AAI8VVD5_9PEZI</name>
<sequence>MFFHIVKKSLGAVAALANVGSCLLRFVTSPSFDFLALADYTRDAVFIEGSTLTVSVSGLTPGKATSMVLFQTNITNDQVDPQARFLGYQQVFGEWLIAVDHNVFDLSFSNVFILSLYKTGSLAADTNSHYFNISTADAAVGTATTTSSAGRPTSATVASSTALSSHITSSTSAAATPANQPMGLGTGAKVGVGVAIVVAALAGLGAGCFLVRRRQRREGSLASAATLYTVQEGSGDEGYLEAGSTGKPHSTVHLTTDTYPGSNRYDQRAHEMGGLEVKKSYTYELSASSMR</sequence>
<accession>A0AAI8VVD5</accession>
<evidence type="ECO:0000256" key="1">
    <source>
        <dbReference type="ARBA" id="ARBA00004167"/>
    </source>
</evidence>
<dbReference type="Proteomes" id="UP001295740">
    <property type="component" value="Unassembled WGS sequence"/>
</dbReference>
<organism evidence="6 7">
    <name type="scientific">Anthostomella pinea</name>
    <dbReference type="NCBI Taxonomy" id="933095"/>
    <lineage>
        <taxon>Eukaryota</taxon>
        <taxon>Fungi</taxon>
        <taxon>Dikarya</taxon>
        <taxon>Ascomycota</taxon>
        <taxon>Pezizomycotina</taxon>
        <taxon>Sordariomycetes</taxon>
        <taxon>Xylariomycetidae</taxon>
        <taxon>Xylariales</taxon>
        <taxon>Xylariaceae</taxon>
        <taxon>Anthostomella</taxon>
    </lineage>
</organism>
<comment type="subcellular location">
    <subcellularLocation>
        <location evidence="1">Membrane</location>
        <topology evidence="1">Single-pass membrane protein</topology>
    </subcellularLocation>
</comment>
<reference evidence="6" key="1">
    <citation type="submission" date="2023-10" db="EMBL/GenBank/DDBJ databases">
        <authorList>
            <person name="Hackl T."/>
        </authorList>
    </citation>
    <scope>NUCLEOTIDE SEQUENCE</scope>
</reference>
<keyword evidence="2 5" id="KW-0812">Transmembrane</keyword>
<evidence type="ECO:0000256" key="2">
    <source>
        <dbReference type="ARBA" id="ARBA00022692"/>
    </source>
</evidence>
<keyword evidence="4 5" id="KW-0472">Membrane</keyword>
<keyword evidence="3 5" id="KW-1133">Transmembrane helix</keyword>
<evidence type="ECO:0000313" key="7">
    <source>
        <dbReference type="Proteomes" id="UP001295740"/>
    </source>
</evidence>
<keyword evidence="7" id="KW-1185">Reference proteome</keyword>
<proteinExistence type="predicted"/>
<evidence type="ECO:0000256" key="4">
    <source>
        <dbReference type="ARBA" id="ARBA00023136"/>
    </source>
</evidence>
<dbReference type="EMBL" id="CAUWAG010000018">
    <property type="protein sequence ID" value="CAJ2511354.1"/>
    <property type="molecule type" value="Genomic_DNA"/>
</dbReference>
<feature type="transmembrane region" description="Helical" evidence="5">
    <location>
        <begin position="190"/>
        <end position="211"/>
    </location>
</feature>
<evidence type="ECO:0000256" key="5">
    <source>
        <dbReference type="SAM" id="Phobius"/>
    </source>
</evidence>
<protein>
    <submittedName>
        <fullName evidence="6">Uu.00g069790.m01.CDS01</fullName>
    </submittedName>
</protein>